<dbReference type="Proteomes" id="UP000044026">
    <property type="component" value="Unassembled WGS sequence"/>
</dbReference>
<evidence type="ECO:0000313" key="2">
    <source>
        <dbReference type="Proteomes" id="UP000044026"/>
    </source>
</evidence>
<sequence>MNGQTIWKKHGVFTKIYKEVNGVKFPFTISIAIMGQTLDFKVQEIKINSDVSDADFE</sequence>
<dbReference type="AlphaFoldDB" id="A0A0B7HHU4"/>
<organism evidence="1 2">
    <name type="scientific">Capnocytophaga canimorsus</name>
    <dbReference type="NCBI Taxonomy" id="28188"/>
    <lineage>
        <taxon>Bacteria</taxon>
        <taxon>Pseudomonadati</taxon>
        <taxon>Bacteroidota</taxon>
        <taxon>Flavobacteriia</taxon>
        <taxon>Flavobacteriales</taxon>
        <taxon>Flavobacteriaceae</taxon>
        <taxon>Capnocytophaga</taxon>
    </lineage>
</organism>
<protein>
    <submittedName>
        <fullName evidence="1">Uncharacterized protein</fullName>
    </submittedName>
</protein>
<proteinExistence type="predicted"/>
<evidence type="ECO:0000313" key="1">
    <source>
        <dbReference type="EMBL" id="CEN37487.1"/>
    </source>
</evidence>
<gene>
    <name evidence="1" type="ORF">CCAN12_700052</name>
</gene>
<name>A0A0B7HHU4_9FLAO</name>
<accession>A0A0B7HHU4</accession>
<reference evidence="1 2" key="1">
    <citation type="submission" date="2015-01" db="EMBL/GenBank/DDBJ databases">
        <authorList>
            <person name="Xiang T."/>
            <person name="Song Y."/>
            <person name="Huang L."/>
            <person name="Wang B."/>
            <person name="Wu P."/>
        </authorList>
    </citation>
    <scope>NUCLEOTIDE SEQUENCE [LARGE SCALE GENOMIC DNA]</scope>
    <source>
        <strain evidence="1 2">Cc12</strain>
    </source>
</reference>
<dbReference type="EMBL" id="CDOE01000068">
    <property type="protein sequence ID" value="CEN37487.1"/>
    <property type="molecule type" value="Genomic_DNA"/>
</dbReference>